<dbReference type="Proteomes" id="UP000187134">
    <property type="component" value="Unassembled WGS sequence"/>
</dbReference>
<protein>
    <recommendedName>
        <fullName evidence="3">Butirosin biosynthesis protein H N-terminal domain-containing protein</fullName>
    </recommendedName>
</protein>
<reference evidence="1 2" key="1">
    <citation type="submission" date="2016-11" db="EMBL/GenBank/DDBJ databases">
        <title>Paenibacillus species isolates.</title>
        <authorList>
            <person name="Beno S.M."/>
        </authorList>
    </citation>
    <scope>NUCLEOTIDE SEQUENCE [LARGE SCALE GENOMIC DNA]</scope>
    <source>
        <strain evidence="1 2">FSL H8-0246</strain>
    </source>
</reference>
<evidence type="ECO:0000313" key="2">
    <source>
        <dbReference type="Proteomes" id="UP000187134"/>
    </source>
</evidence>
<gene>
    <name evidence="1" type="ORF">BK131_19115</name>
</gene>
<dbReference type="AlphaFoldDB" id="A0A1R1BQG9"/>
<sequence>MSSKKLFMNDNPLLNTFNTYASVLSIISRDNTNISPWLYNNFIQIRYVHDWNTYFFDNHHHIFNNCPWINHHVIPGTIIKNKWTSLHEFIIDAINESRYVYLYVDRYYIPASKAYQKNHNWHEIFIFGYDLEKSTFHVADNIQEGKYIHTECTFSELDEGYNALNSDNEFFQNVHLLSIKEEHEYKFNLQQIALTLENYVYSKPTIDMSFKEESTFGIGALNLTIEAAINYDQCSFRFDKRAFHLFWEHKKMMILRLEYMYQSSLIPNGLELINNYKELESSYLMLRNLVIKYNITNKNTLRQQIIEIFKSNINKEKEVIYNILCEIQ</sequence>
<proteinExistence type="predicted"/>
<evidence type="ECO:0000313" key="1">
    <source>
        <dbReference type="EMBL" id="OMF12116.1"/>
    </source>
</evidence>
<name>A0A1R1BQG9_PAEAM</name>
<dbReference type="EMBL" id="MRTJ01000008">
    <property type="protein sequence ID" value="OMF12116.1"/>
    <property type="molecule type" value="Genomic_DNA"/>
</dbReference>
<evidence type="ECO:0008006" key="3">
    <source>
        <dbReference type="Google" id="ProtNLM"/>
    </source>
</evidence>
<accession>A0A1R1BQG9</accession>
<comment type="caution">
    <text evidence="1">The sequence shown here is derived from an EMBL/GenBank/DDBJ whole genome shotgun (WGS) entry which is preliminary data.</text>
</comment>
<dbReference type="RefSeq" id="WP_076332831.1">
    <property type="nucleotide sequence ID" value="NZ_MRTJ01000008.1"/>
</dbReference>
<dbReference type="OrthoDB" id="2624539at2"/>
<organism evidence="1 2">
    <name type="scientific">Paenibacillus amylolyticus</name>
    <dbReference type="NCBI Taxonomy" id="1451"/>
    <lineage>
        <taxon>Bacteria</taxon>
        <taxon>Bacillati</taxon>
        <taxon>Bacillota</taxon>
        <taxon>Bacilli</taxon>
        <taxon>Bacillales</taxon>
        <taxon>Paenibacillaceae</taxon>
        <taxon>Paenibacillus</taxon>
    </lineage>
</organism>